<accession>A0AAF0CT46</accession>
<dbReference type="Gene3D" id="3.30.1060.10">
    <property type="entry name" value="Peptide methionine sulphoxide reductase MsrA"/>
    <property type="match status" value="1"/>
</dbReference>
<dbReference type="GO" id="GO:0033743">
    <property type="term" value="F:peptide-methionine (R)-S-oxide reductase activity"/>
    <property type="evidence" value="ECO:0007669"/>
    <property type="project" value="UniProtKB-EC"/>
</dbReference>
<dbReference type="InterPro" id="IPR011057">
    <property type="entry name" value="Mss4-like_sf"/>
</dbReference>
<dbReference type="Pfam" id="PF01641">
    <property type="entry name" value="SelR"/>
    <property type="match status" value="1"/>
</dbReference>
<dbReference type="RefSeq" id="WP_275468258.1">
    <property type="nucleotide sequence ID" value="NZ_CP110232.1"/>
</dbReference>
<dbReference type="Proteomes" id="UP001179647">
    <property type="component" value="Chromosome"/>
</dbReference>
<dbReference type="GO" id="GO:0008113">
    <property type="term" value="F:peptide-methionine (S)-S-oxide reductase activity"/>
    <property type="evidence" value="ECO:0007669"/>
    <property type="project" value="UniProtKB-UniRule"/>
</dbReference>
<dbReference type="GO" id="GO:0005737">
    <property type="term" value="C:cytoplasm"/>
    <property type="evidence" value="ECO:0007669"/>
    <property type="project" value="TreeGrafter"/>
</dbReference>
<dbReference type="KEGG" id="vie:OL234_05570"/>
<evidence type="ECO:0000256" key="3">
    <source>
        <dbReference type="ARBA" id="ARBA00023002"/>
    </source>
</evidence>
<feature type="domain" description="MsrB" evidence="10">
    <location>
        <begin position="183"/>
        <end position="306"/>
    </location>
</feature>
<comment type="similarity">
    <text evidence="2">In the N-terminal section; belongs to the MsrA Met sulfoxide reductase family.</text>
</comment>
<gene>
    <name evidence="11" type="primary">msrB</name>
    <name evidence="9" type="synonym">msrA</name>
    <name evidence="11" type="ORF">OL234_05570</name>
</gene>
<reference evidence="11" key="1">
    <citation type="submission" date="2022-10" db="EMBL/GenBank/DDBJ databases">
        <title>Vagococcus sp. isolated from poultry meat.</title>
        <authorList>
            <person name="Johansson P."/>
            <person name="Bjorkroth J."/>
        </authorList>
    </citation>
    <scope>NUCLEOTIDE SEQUENCE</scope>
    <source>
        <strain evidence="11">STAA11</strain>
    </source>
</reference>
<dbReference type="Gene3D" id="2.170.150.20">
    <property type="entry name" value="Peptide methionine sulfoxide reductase"/>
    <property type="match status" value="1"/>
</dbReference>
<evidence type="ECO:0000256" key="2">
    <source>
        <dbReference type="ARBA" id="ARBA00011017"/>
    </source>
</evidence>
<dbReference type="PANTHER" id="PTHR10173">
    <property type="entry name" value="METHIONINE SULFOXIDE REDUCTASE"/>
    <property type="match status" value="1"/>
</dbReference>
<dbReference type="InterPro" id="IPR002579">
    <property type="entry name" value="Met_Sox_Rdtase_MsrB_dom"/>
</dbReference>
<evidence type="ECO:0000256" key="8">
    <source>
        <dbReference type="ARBA" id="ARBA00048782"/>
    </source>
</evidence>
<evidence type="ECO:0000256" key="5">
    <source>
        <dbReference type="ARBA" id="ARBA00024679"/>
    </source>
</evidence>
<dbReference type="GO" id="GO:0006979">
    <property type="term" value="P:response to oxidative stress"/>
    <property type="evidence" value="ECO:0007669"/>
    <property type="project" value="InterPro"/>
</dbReference>
<evidence type="ECO:0000259" key="10">
    <source>
        <dbReference type="PROSITE" id="PS51790"/>
    </source>
</evidence>
<dbReference type="Pfam" id="PF01625">
    <property type="entry name" value="PMSR"/>
    <property type="match status" value="1"/>
</dbReference>
<comment type="catalytic activity">
    <reaction evidence="7">
        <text>L-methionyl-[protein] + [thioredoxin]-disulfide + H2O = L-methionyl-(R)-S-oxide-[protein] + [thioredoxin]-dithiol</text>
        <dbReference type="Rhea" id="RHEA:24164"/>
        <dbReference type="Rhea" id="RHEA-COMP:10698"/>
        <dbReference type="Rhea" id="RHEA-COMP:10700"/>
        <dbReference type="Rhea" id="RHEA-COMP:12313"/>
        <dbReference type="Rhea" id="RHEA-COMP:12314"/>
        <dbReference type="ChEBI" id="CHEBI:15377"/>
        <dbReference type="ChEBI" id="CHEBI:16044"/>
        <dbReference type="ChEBI" id="CHEBI:29950"/>
        <dbReference type="ChEBI" id="CHEBI:45764"/>
        <dbReference type="ChEBI" id="CHEBI:50058"/>
        <dbReference type="EC" id="1.8.4.12"/>
    </reaction>
</comment>
<dbReference type="SUPFAM" id="SSF51316">
    <property type="entry name" value="Mss4-like"/>
    <property type="match status" value="1"/>
</dbReference>
<dbReference type="EMBL" id="CP110232">
    <property type="protein sequence ID" value="WEG72455.1"/>
    <property type="molecule type" value="Genomic_DNA"/>
</dbReference>
<dbReference type="NCBIfam" id="TIGR00401">
    <property type="entry name" value="msrA"/>
    <property type="match status" value="1"/>
</dbReference>
<comment type="catalytic activity">
    <reaction evidence="6 9">
        <text>L-methionyl-[protein] + [thioredoxin]-disulfide + H2O = L-methionyl-(S)-S-oxide-[protein] + [thioredoxin]-dithiol</text>
        <dbReference type="Rhea" id="RHEA:14217"/>
        <dbReference type="Rhea" id="RHEA-COMP:10698"/>
        <dbReference type="Rhea" id="RHEA-COMP:10700"/>
        <dbReference type="Rhea" id="RHEA-COMP:12313"/>
        <dbReference type="Rhea" id="RHEA-COMP:12315"/>
        <dbReference type="ChEBI" id="CHEBI:15377"/>
        <dbReference type="ChEBI" id="CHEBI:16044"/>
        <dbReference type="ChEBI" id="CHEBI:29950"/>
        <dbReference type="ChEBI" id="CHEBI:44120"/>
        <dbReference type="ChEBI" id="CHEBI:50058"/>
        <dbReference type="EC" id="1.8.4.11"/>
    </reaction>
</comment>
<evidence type="ECO:0000256" key="9">
    <source>
        <dbReference type="HAMAP-Rule" id="MF_01401"/>
    </source>
</evidence>
<evidence type="ECO:0000256" key="7">
    <source>
        <dbReference type="ARBA" id="ARBA00048488"/>
    </source>
</evidence>
<evidence type="ECO:0000256" key="6">
    <source>
        <dbReference type="ARBA" id="ARBA00047806"/>
    </source>
</evidence>
<dbReference type="PROSITE" id="PS51790">
    <property type="entry name" value="MSRB"/>
    <property type="match status" value="1"/>
</dbReference>
<keyword evidence="12" id="KW-1185">Reference proteome</keyword>
<organism evidence="11 12">
    <name type="scientific">Vagococcus intermedius</name>
    <dbReference type="NCBI Taxonomy" id="2991418"/>
    <lineage>
        <taxon>Bacteria</taxon>
        <taxon>Bacillati</taxon>
        <taxon>Bacillota</taxon>
        <taxon>Bacilli</taxon>
        <taxon>Lactobacillales</taxon>
        <taxon>Enterococcaceae</taxon>
        <taxon>Vagococcus</taxon>
    </lineage>
</organism>
<comment type="function">
    <text evidence="5 9">Has an important function as a repair enzyme for proteins that have been inactivated by oxidation. Catalyzes the reversible oxidation-reduction of methionine sulfoxide in proteins to methionine.</text>
</comment>
<dbReference type="InterPro" id="IPR028427">
    <property type="entry name" value="Met_Sox_Rdtase_MsrB"/>
</dbReference>
<dbReference type="NCBIfam" id="TIGR00357">
    <property type="entry name" value="peptide-methionine (R)-S-oxide reductase MsrB"/>
    <property type="match status" value="1"/>
</dbReference>
<dbReference type="FunFam" id="2.170.150.20:FF:000003">
    <property type="entry name" value="Peptide methionine sulfoxide reductase MsrB"/>
    <property type="match status" value="1"/>
</dbReference>
<dbReference type="InterPro" id="IPR002569">
    <property type="entry name" value="Met_Sox_Rdtase_MsrA_dom"/>
</dbReference>
<evidence type="ECO:0000256" key="1">
    <source>
        <dbReference type="ARBA" id="ARBA00008076"/>
    </source>
</evidence>
<keyword evidence="4" id="KW-0511">Multifunctional enzyme</keyword>
<comment type="similarity">
    <text evidence="1">In the C-terminal section; belongs to the MsrB Met sulfoxide reductase family.</text>
</comment>
<keyword evidence="3 9" id="KW-0560">Oxidoreductase</keyword>
<dbReference type="InterPro" id="IPR036509">
    <property type="entry name" value="Met_Sox_Rdtase_MsrA_sf"/>
</dbReference>
<feature type="active site" evidence="9">
    <location>
        <position position="20"/>
    </location>
</feature>
<dbReference type="PANTHER" id="PTHR10173:SF59">
    <property type="entry name" value="PEPTIDE METHIONINE SULFOXIDE REDUCTASE MSRA_MSRB"/>
    <property type="match status" value="1"/>
</dbReference>
<protein>
    <recommendedName>
        <fullName evidence="9">Peptide methionine sulfoxide reductase MsrA</fullName>
        <shortName evidence="9">Protein-methionine-S-oxide reductase</shortName>
        <ecNumber evidence="9">1.8.4.11</ecNumber>
    </recommendedName>
    <alternativeName>
        <fullName evidence="9">Peptide-methionine (S)-S-oxide reductase</fullName>
        <shortName evidence="9">Peptide Met(O) reductase</shortName>
    </alternativeName>
</protein>
<dbReference type="EC" id="1.8.4.11" evidence="9"/>
<proteinExistence type="inferred from homology"/>
<sequence length="322" mass="36944">MKLNVKEDHDSQKIYLAGGCFWGLEEYFNRIAGVTKVSVGYANGKVPETNYHLLEHTQHAEAVEIYYDSEKLPLTDLLEYFFKVINPTLLNRQGNDQGSQYRTGIYFVSNKQQKIIESWLLEMQSIYEDPLVVEVDEIKNYVRAEETHQAYLKKHPYGYCCINLSKAEEPLMNQTATYQQKTKEELRHILSSDSYQVTQENATEPPFSNEYWQTFESGIYVDIVSGVPLFSSSDKYDSGCGWPSFTRAIEPKAVTYHTDNNLFQERTEVRSELANSHLGHVFDDGPQEDGGQRFCINSAALKFIPKSEMRAAGYADYLPILN</sequence>
<name>A0AAF0CT46_9ENTE</name>
<dbReference type="AlphaFoldDB" id="A0AAF0CT46"/>
<dbReference type="GO" id="GO:0030091">
    <property type="term" value="P:protein repair"/>
    <property type="evidence" value="ECO:0007669"/>
    <property type="project" value="InterPro"/>
</dbReference>
<evidence type="ECO:0000256" key="4">
    <source>
        <dbReference type="ARBA" id="ARBA00023268"/>
    </source>
</evidence>
<evidence type="ECO:0000313" key="11">
    <source>
        <dbReference type="EMBL" id="WEG72455.1"/>
    </source>
</evidence>
<dbReference type="HAMAP" id="MF_01401">
    <property type="entry name" value="MsrA"/>
    <property type="match status" value="1"/>
</dbReference>
<comment type="similarity">
    <text evidence="9">Belongs to the MsrA Met sulfoxide reductase family.</text>
</comment>
<comment type="catalytic activity">
    <reaction evidence="8 9">
        <text>[thioredoxin]-disulfide + L-methionine + H2O = L-methionine (S)-S-oxide + [thioredoxin]-dithiol</text>
        <dbReference type="Rhea" id="RHEA:19993"/>
        <dbReference type="Rhea" id="RHEA-COMP:10698"/>
        <dbReference type="Rhea" id="RHEA-COMP:10700"/>
        <dbReference type="ChEBI" id="CHEBI:15377"/>
        <dbReference type="ChEBI" id="CHEBI:29950"/>
        <dbReference type="ChEBI" id="CHEBI:50058"/>
        <dbReference type="ChEBI" id="CHEBI:57844"/>
        <dbReference type="ChEBI" id="CHEBI:58772"/>
        <dbReference type="EC" id="1.8.4.11"/>
    </reaction>
</comment>
<evidence type="ECO:0000313" key="12">
    <source>
        <dbReference type="Proteomes" id="UP001179647"/>
    </source>
</evidence>
<dbReference type="SUPFAM" id="SSF55068">
    <property type="entry name" value="Peptide methionine sulfoxide reductase"/>
    <property type="match status" value="1"/>
</dbReference>